<dbReference type="Proteomes" id="UP000664203">
    <property type="component" value="Unassembled WGS sequence"/>
</dbReference>
<feature type="coiled-coil region" evidence="1">
    <location>
        <begin position="396"/>
        <end position="430"/>
    </location>
</feature>
<feature type="region of interest" description="Disordered" evidence="2">
    <location>
        <begin position="574"/>
        <end position="599"/>
    </location>
</feature>
<evidence type="ECO:0000313" key="4">
    <source>
        <dbReference type="Proteomes" id="UP000664203"/>
    </source>
</evidence>
<feature type="compositionally biased region" description="Polar residues" evidence="2">
    <location>
        <begin position="656"/>
        <end position="669"/>
    </location>
</feature>
<evidence type="ECO:0000313" key="3">
    <source>
        <dbReference type="EMBL" id="CAF9916488.1"/>
    </source>
</evidence>
<comment type="caution">
    <text evidence="3">The sequence shown here is derived from an EMBL/GenBank/DDBJ whole genome shotgun (WGS) entry which is preliminary data.</text>
</comment>
<reference evidence="3" key="1">
    <citation type="submission" date="2021-03" db="EMBL/GenBank/DDBJ databases">
        <authorList>
            <person name="Tagirdzhanova G."/>
        </authorList>
    </citation>
    <scope>NUCLEOTIDE SEQUENCE</scope>
</reference>
<sequence length="724" mass="82200">MSFLPLAKDFKDPRSMFNPDELAMKLTNVESYREVTPFGQDMTEDYRETAYEYHDTLVEMGGRPTRSVLDKPVGKVVYKKEEGIIDILDEHGKLTCTLEHDMSPMHHHWTKESSRFEEELDRWKEFQDYQRKNPHLSPLNTSFDIRDVDLSLKAILLRLNEWREFEVYHQCKVNDALMSTWASRQALTKLFQEKATSDRAGSNPNIQSMIDRWLERLFPRQMALDACQKQLTCIESQAFEMLSEASASLEGAPLLCLQLEKKMEEQANAIYQDLELLEARPSRPAQASLPTSPYVQRILHWKSETSRLLKERREWKIFLKWRRNQASASTSVSTEEQQPNSRHVDPALWFDYVTYQQSQLDKARSWVDCWRGLQRSTEKQIETLTKAGIPTLGGSIKSIQKYVERFQQDVRTAEAQLRSAQQYFAELSSQQIPPAAHEGTQQSTDCQQLPPSAHGSDASGSRFNEREHLNLRVSPTKAHRPSSTHKVPGSVHPSSIPGRVRKMRAKKGNTERGQPISVSHTIVSDQVILDDDIQMPDPPNYSYPHEAIREDEGAEPIDALMSGIKDTMMVDAGSPVNTSPPRISKVDSKSRGARAVKEAALPTHRIPTSRKTRSATNLNQAISNRILNKAHKKTDKKPAKNAKTFTEQQTIALLNTALTSHSSTESPSLRRSERLKKKAAAPAVVSPPQLSAAQPAQSSRKRKHEIVSHSIESSLSSRQKKRKA</sequence>
<feature type="region of interest" description="Disordered" evidence="2">
    <location>
        <begin position="474"/>
        <end position="497"/>
    </location>
</feature>
<evidence type="ECO:0000256" key="1">
    <source>
        <dbReference type="SAM" id="Coils"/>
    </source>
</evidence>
<keyword evidence="1" id="KW-0175">Coiled coil</keyword>
<evidence type="ECO:0000256" key="2">
    <source>
        <dbReference type="SAM" id="MobiDB-lite"/>
    </source>
</evidence>
<feature type="compositionally biased region" description="Polar residues" evidence="2">
    <location>
        <begin position="439"/>
        <end position="450"/>
    </location>
</feature>
<accession>A0A8H3F2R5</accession>
<dbReference type="AlphaFoldDB" id="A0A8H3F2R5"/>
<keyword evidence="4" id="KW-1185">Reference proteome</keyword>
<gene>
    <name evidence="3" type="ORF">ALECFALPRED_010736</name>
</gene>
<feature type="region of interest" description="Disordered" evidence="2">
    <location>
        <begin position="656"/>
        <end position="724"/>
    </location>
</feature>
<feature type="region of interest" description="Disordered" evidence="2">
    <location>
        <begin position="432"/>
        <end position="462"/>
    </location>
</feature>
<feature type="compositionally biased region" description="Low complexity" evidence="2">
    <location>
        <begin position="680"/>
        <end position="693"/>
    </location>
</feature>
<dbReference type="EMBL" id="CAJPDR010000091">
    <property type="protein sequence ID" value="CAF9916488.1"/>
    <property type="molecule type" value="Genomic_DNA"/>
</dbReference>
<feature type="compositionally biased region" description="Low complexity" evidence="2">
    <location>
        <begin position="708"/>
        <end position="717"/>
    </location>
</feature>
<organism evidence="3 4">
    <name type="scientific">Alectoria fallacina</name>
    <dbReference type="NCBI Taxonomy" id="1903189"/>
    <lineage>
        <taxon>Eukaryota</taxon>
        <taxon>Fungi</taxon>
        <taxon>Dikarya</taxon>
        <taxon>Ascomycota</taxon>
        <taxon>Pezizomycotina</taxon>
        <taxon>Lecanoromycetes</taxon>
        <taxon>OSLEUM clade</taxon>
        <taxon>Lecanoromycetidae</taxon>
        <taxon>Lecanorales</taxon>
        <taxon>Lecanorineae</taxon>
        <taxon>Parmeliaceae</taxon>
        <taxon>Alectoria</taxon>
    </lineage>
</organism>
<dbReference type="OrthoDB" id="5390450at2759"/>
<name>A0A8H3F2R5_9LECA</name>
<protein>
    <submittedName>
        <fullName evidence="3">Uncharacterized protein</fullName>
    </submittedName>
</protein>
<proteinExistence type="predicted"/>